<reference evidence="2 3" key="1">
    <citation type="submission" date="2023-07" db="EMBL/GenBank/DDBJ databases">
        <title>Sequencing the genomes of 1000 actinobacteria strains.</title>
        <authorList>
            <person name="Klenk H.-P."/>
        </authorList>
    </citation>
    <scope>NUCLEOTIDE SEQUENCE [LARGE SCALE GENOMIC DNA]</scope>
    <source>
        <strain evidence="2 3">DSM 43749</strain>
    </source>
</reference>
<feature type="transmembrane region" description="Helical" evidence="1">
    <location>
        <begin position="807"/>
        <end position="826"/>
    </location>
</feature>
<feature type="transmembrane region" description="Helical" evidence="1">
    <location>
        <begin position="80"/>
        <end position="98"/>
    </location>
</feature>
<feature type="transmembrane region" description="Helical" evidence="1">
    <location>
        <begin position="676"/>
        <end position="698"/>
    </location>
</feature>
<evidence type="ECO:0000256" key="1">
    <source>
        <dbReference type="SAM" id="Phobius"/>
    </source>
</evidence>
<feature type="transmembrane region" description="Helical" evidence="1">
    <location>
        <begin position="42"/>
        <end position="60"/>
    </location>
</feature>
<protein>
    <recommendedName>
        <fullName evidence="4">NACHT domain-containing protein</fullName>
    </recommendedName>
</protein>
<organism evidence="2 3">
    <name type="scientific">Saccharothrix longispora</name>
    <dbReference type="NCBI Taxonomy" id="33920"/>
    <lineage>
        <taxon>Bacteria</taxon>
        <taxon>Bacillati</taxon>
        <taxon>Actinomycetota</taxon>
        <taxon>Actinomycetes</taxon>
        <taxon>Pseudonocardiales</taxon>
        <taxon>Pseudonocardiaceae</taxon>
        <taxon>Saccharothrix</taxon>
    </lineage>
</organism>
<sequence length="1000" mass="109403">MNASWDSLGQVVSAVSGFFAIVTFAVEAARQRRADRSAFRPLIGWATALLGALAAAPAAWELRDGGFSLLPPGASPPSLVLSGGLALAVAGTLLAALAPSPDRYEVRELISAVERRIAQAESDDRFDRRHHVELGVRKATAPEDRPRPLAFGAAEVGDPAFLVGKAGTGKTTALRKLVLDECRRSRRSRCPRTIPVYVDTRLVGDIEGPVTVGTIRKHITAVLGFDDPVVAERVGRYLNDSGGRYRWRLAFDIGDELPPARADEYFTAVRQFLEARPGDRALIAVRTTPRSSDRVVRTAAPTRSRRRALLQKRGVPLSTQRGFTKALDLDEDWADVRDDVALLGQLAGHLASTPYRGESRHEMVEALITGQLNRGNSLGADLDTVFANARRVGYQLLEEPDRVFTTSDTAALSLANLARHEGQRFRFRSSSVQAHLAARHLLLHRIEPDLPGVLDGEEWRAVLVSALRTCGDERREALVARLAEVLEVEFARSGRNWAPGAEADLVPGEFRWAPLELHALSVLHRGVAGGRDVVPPALQEKVDLLLRQAIFAGGESARRSAIRLLTLGTGDAQAVVANRIFLDPVWREQRPAVVAQLGEGVEVLARMNRRSRVRVALRITLDGLWTVLDRPTGRVGSHAQELHRMAAGIGRVGLWSAFGLILLGIAVQVQEEGSNAIAALFVLVGAMRMLHTWAAPVLPMRVSISIESAFAWTVLWVGSLTVLATVLGLIGSTARVEGPGVAVHLLQLWFLTWPAAMLVLIALDDVERANQVVPQARVVALLREARVVQRLLARARLELRTGRSGRWTAILVLVVVLVVVAAVDLPLSADVEEEVDNYTWLGALVGFAALFSSDLRVKSVDWAALRDRTGRDADVASLLPVLDAAFRRGRRSATRFLRTVRAAEPGQLRAALPLLSDLERLLEFLNRTLPEDSTTRIREGLWRLAPSFEVPRFRDWATAFDAEHPGSLPKLARAERERDLLSQAIRNSQHTTSDPLEHAG</sequence>
<feature type="transmembrane region" description="Helical" evidence="1">
    <location>
        <begin position="710"/>
        <end position="730"/>
    </location>
</feature>
<dbReference type="RefSeq" id="WP_310307948.1">
    <property type="nucleotide sequence ID" value="NZ_BAAAXB010000001.1"/>
</dbReference>
<dbReference type="EMBL" id="JAVDSG010000001">
    <property type="protein sequence ID" value="MDR6594917.1"/>
    <property type="molecule type" value="Genomic_DNA"/>
</dbReference>
<keyword evidence="3" id="KW-1185">Reference proteome</keyword>
<evidence type="ECO:0000313" key="3">
    <source>
        <dbReference type="Proteomes" id="UP001268819"/>
    </source>
</evidence>
<accession>A0ABU1PW91</accession>
<evidence type="ECO:0000313" key="2">
    <source>
        <dbReference type="EMBL" id="MDR6594917.1"/>
    </source>
</evidence>
<evidence type="ECO:0008006" key="4">
    <source>
        <dbReference type="Google" id="ProtNLM"/>
    </source>
</evidence>
<feature type="transmembrane region" description="Helical" evidence="1">
    <location>
        <begin position="838"/>
        <end position="857"/>
    </location>
</feature>
<feature type="transmembrane region" description="Helical" evidence="1">
    <location>
        <begin position="12"/>
        <end position="30"/>
    </location>
</feature>
<dbReference type="Proteomes" id="UP001268819">
    <property type="component" value="Unassembled WGS sequence"/>
</dbReference>
<name>A0ABU1PW91_9PSEU</name>
<keyword evidence="1" id="KW-1133">Transmembrane helix</keyword>
<dbReference type="InterPro" id="IPR027417">
    <property type="entry name" value="P-loop_NTPase"/>
</dbReference>
<comment type="caution">
    <text evidence="2">The sequence shown here is derived from an EMBL/GenBank/DDBJ whole genome shotgun (WGS) entry which is preliminary data.</text>
</comment>
<keyword evidence="1" id="KW-0472">Membrane</keyword>
<dbReference type="Gene3D" id="3.40.50.300">
    <property type="entry name" value="P-loop containing nucleotide triphosphate hydrolases"/>
    <property type="match status" value="1"/>
</dbReference>
<feature type="transmembrane region" description="Helical" evidence="1">
    <location>
        <begin position="652"/>
        <end position="670"/>
    </location>
</feature>
<gene>
    <name evidence="2" type="ORF">J2S66_003301</name>
</gene>
<feature type="transmembrane region" description="Helical" evidence="1">
    <location>
        <begin position="742"/>
        <end position="763"/>
    </location>
</feature>
<keyword evidence="1" id="KW-0812">Transmembrane</keyword>
<proteinExistence type="predicted"/>